<dbReference type="Pfam" id="PF13384">
    <property type="entry name" value="HTH_23"/>
    <property type="match status" value="1"/>
</dbReference>
<dbReference type="InterPro" id="IPR009057">
    <property type="entry name" value="Homeodomain-like_sf"/>
</dbReference>
<comment type="caution">
    <text evidence="2">The sequence shown here is derived from an EMBL/GenBank/DDBJ whole genome shotgun (WGS) entry which is preliminary data.</text>
</comment>
<keyword evidence="3" id="KW-1185">Reference proteome</keyword>
<evidence type="ECO:0000256" key="1">
    <source>
        <dbReference type="SAM" id="MobiDB-lite"/>
    </source>
</evidence>
<dbReference type="EMBL" id="JAHLJV010000598">
    <property type="protein sequence ID" value="KAK1558088.1"/>
    <property type="molecule type" value="Genomic_DNA"/>
</dbReference>
<sequence length="105" mass="12234">IEANLQLFNTLLSRNQISNHKLTEVQQVAIITAVLTGTSYREAARLFNCSYRAVTKTLQRFRNNHTFQSLPQKGPPEKLSKRKKKAIVRSTRRNFRQTYQELAKE</sequence>
<accession>A0AAD8PHC6</accession>
<dbReference type="Proteomes" id="UP001230504">
    <property type="component" value="Unassembled WGS sequence"/>
</dbReference>
<reference evidence="2" key="1">
    <citation type="submission" date="2021-06" db="EMBL/GenBank/DDBJ databases">
        <title>Comparative genomics, transcriptomics and evolutionary studies reveal genomic signatures of adaptation to plant cell wall in hemibiotrophic fungi.</title>
        <authorList>
            <consortium name="DOE Joint Genome Institute"/>
            <person name="Baroncelli R."/>
            <person name="Diaz J.F."/>
            <person name="Benocci T."/>
            <person name="Peng M."/>
            <person name="Battaglia E."/>
            <person name="Haridas S."/>
            <person name="Andreopoulos W."/>
            <person name="Labutti K."/>
            <person name="Pangilinan J."/>
            <person name="Floch G.L."/>
            <person name="Makela M.R."/>
            <person name="Henrissat B."/>
            <person name="Grigoriev I.V."/>
            <person name="Crouch J.A."/>
            <person name="De Vries R.P."/>
            <person name="Sukno S.A."/>
            <person name="Thon M.R."/>
        </authorList>
    </citation>
    <scope>NUCLEOTIDE SEQUENCE</scope>
    <source>
        <strain evidence="2">CBS 125086</strain>
    </source>
</reference>
<feature type="non-terminal residue" evidence="2">
    <location>
        <position position="1"/>
    </location>
</feature>
<evidence type="ECO:0000313" key="3">
    <source>
        <dbReference type="Proteomes" id="UP001230504"/>
    </source>
</evidence>
<dbReference type="SUPFAM" id="SSF46689">
    <property type="entry name" value="Homeodomain-like"/>
    <property type="match status" value="1"/>
</dbReference>
<organism evidence="2 3">
    <name type="scientific">Colletotrichum navitas</name>
    <dbReference type="NCBI Taxonomy" id="681940"/>
    <lineage>
        <taxon>Eukaryota</taxon>
        <taxon>Fungi</taxon>
        <taxon>Dikarya</taxon>
        <taxon>Ascomycota</taxon>
        <taxon>Pezizomycotina</taxon>
        <taxon>Sordariomycetes</taxon>
        <taxon>Hypocreomycetidae</taxon>
        <taxon>Glomerellales</taxon>
        <taxon>Glomerellaceae</taxon>
        <taxon>Colletotrichum</taxon>
        <taxon>Colletotrichum graminicola species complex</taxon>
    </lineage>
</organism>
<dbReference type="AlphaFoldDB" id="A0AAD8PHC6"/>
<proteinExistence type="predicted"/>
<gene>
    <name evidence="2" type="ORF">LY79DRAFT_531940</name>
</gene>
<feature type="region of interest" description="Disordered" evidence="1">
    <location>
        <begin position="64"/>
        <end position="87"/>
    </location>
</feature>
<protein>
    <recommendedName>
        <fullName evidence="4">Transposase</fullName>
    </recommendedName>
</protein>
<evidence type="ECO:0000313" key="2">
    <source>
        <dbReference type="EMBL" id="KAK1558088.1"/>
    </source>
</evidence>
<name>A0AAD8PHC6_9PEZI</name>
<dbReference type="GeneID" id="85440507"/>
<evidence type="ECO:0008006" key="4">
    <source>
        <dbReference type="Google" id="ProtNLM"/>
    </source>
</evidence>
<dbReference type="RefSeq" id="XP_060406591.1">
    <property type="nucleotide sequence ID" value="XM_060556267.1"/>
</dbReference>